<dbReference type="EMBL" id="ACCF01000062">
    <property type="protein sequence ID" value="EEF68735.1"/>
    <property type="molecule type" value="Genomic_DNA"/>
</dbReference>
<reference evidence="1 2" key="1">
    <citation type="submission" date="2008-12" db="EMBL/GenBank/DDBJ databases">
        <authorList>
            <person name="Fulton L."/>
            <person name="Clifton S."/>
            <person name="Fulton B."/>
            <person name="Xu J."/>
            <person name="Minx P."/>
            <person name="Pepin K.H."/>
            <person name="Johnson M."/>
            <person name="Bhonagiri V."/>
            <person name="Nash W.E."/>
            <person name="Mardis E.R."/>
            <person name="Wilson R.K."/>
        </authorList>
    </citation>
    <scope>NUCLEOTIDE SEQUENCE [LARGE SCALE GENOMIC DNA]</scope>
    <source>
        <strain evidence="1 2">DSM 12042</strain>
    </source>
</reference>
<accession>B9Y5L1</accession>
<dbReference type="Proteomes" id="UP000005950">
    <property type="component" value="Unassembled WGS sequence"/>
</dbReference>
<proteinExistence type="predicted"/>
<evidence type="ECO:0000313" key="2">
    <source>
        <dbReference type="Proteomes" id="UP000005950"/>
    </source>
</evidence>
<dbReference type="STRING" id="545696.HOLDEFILI_01093"/>
<dbReference type="HOGENOM" id="CLU_2954267_0_0_9"/>
<name>B9Y5L1_9FIRM</name>
<evidence type="ECO:0000313" key="1">
    <source>
        <dbReference type="EMBL" id="EEF68735.1"/>
    </source>
</evidence>
<sequence>MNEQAETFQFISGWGVFLFSCKEKQRQEERSQENKKRILSSFFMKQASLTEESLECPFF</sequence>
<gene>
    <name evidence="1" type="ORF">HOLDEFILI_01093</name>
</gene>
<organism evidence="1 2">
    <name type="scientific">Holdemania filiformis DSM 12042</name>
    <dbReference type="NCBI Taxonomy" id="545696"/>
    <lineage>
        <taxon>Bacteria</taxon>
        <taxon>Bacillati</taxon>
        <taxon>Bacillota</taxon>
        <taxon>Erysipelotrichia</taxon>
        <taxon>Erysipelotrichales</taxon>
        <taxon>Erysipelotrichaceae</taxon>
        <taxon>Holdemania</taxon>
    </lineage>
</organism>
<protein>
    <submittedName>
        <fullName evidence="1">Uncharacterized protein</fullName>
    </submittedName>
</protein>
<dbReference type="AlphaFoldDB" id="B9Y5L1"/>
<comment type="caution">
    <text evidence="1">The sequence shown here is derived from an EMBL/GenBank/DDBJ whole genome shotgun (WGS) entry which is preliminary data.</text>
</comment>
<reference evidence="1 2" key="2">
    <citation type="submission" date="2009-02" db="EMBL/GenBank/DDBJ databases">
        <title>Draft genome sequence of Holdemania filiformis DSM 12042.</title>
        <authorList>
            <person name="Sudarsanam P."/>
            <person name="Ley R."/>
            <person name="Guruge J."/>
            <person name="Turnbaugh P.J."/>
            <person name="Mahowald M."/>
            <person name="Liep D."/>
            <person name="Gordon J."/>
        </authorList>
    </citation>
    <scope>NUCLEOTIDE SEQUENCE [LARGE SCALE GENOMIC DNA]</scope>
    <source>
        <strain evidence="1 2">DSM 12042</strain>
    </source>
</reference>